<reference evidence="1" key="1">
    <citation type="journal article" date="2012" name="Science">
        <title>Fermentation, hydrogen, and sulfur metabolism in multiple uncultivated bacterial phyla.</title>
        <authorList>
            <person name="Wrighton K.C."/>
            <person name="Thomas B.C."/>
            <person name="Sharon I."/>
            <person name="Miller C.S."/>
            <person name="Castelle C.J."/>
            <person name="VerBerkmoes N.C."/>
            <person name="Wilkins M.J."/>
            <person name="Hettich R.L."/>
            <person name="Lipton M.S."/>
            <person name="Williams K.H."/>
            <person name="Long P.E."/>
            <person name="Banfield J.F."/>
        </authorList>
    </citation>
    <scope>NUCLEOTIDE SEQUENCE [LARGE SCALE GENOMIC DNA]</scope>
</reference>
<accession>K2G4Q9</accession>
<name>K2G4Q9_9BACT</name>
<gene>
    <name evidence="1" type="ORF">ACD_2C00191G0001</name>
</gene>
<dbReference type="EMBL" id="AMFJ01000191">
    <property type="protein sequence ID" value="EKE29312.1"/>
    <property type="molecule type" value="Genomic_DNA"/>
</dbReference>
<proteinExistence type="predicted"/>
<comment type="caution">
    <text evidence="1">The sequence shown here is derived from an EMBL/GenBank/DDBJ whole genome shotgun (WGS) entry which is preliminary data.</text>
</comment>
<evidence type="ECO:0000313" key="1">
    <source>
        <dbReference type="EMBL" id="EKE29312.1"/>
    </source>
</evidence>
<dbReference type="AlphaFoldDB" id="K2G4Q9"/>
<sequence>MVPEERLELSRLAALASKTRVSTNSTIRA</sequence>
<protein>
    <submittedName>
        <fullName evidence="1">Uncharacterized protein</fullName>
    </submittedName>
</protein>
<organism evidence="1">
    <name type="scientific">uncultured bacterium</name>
    <name type="common">gcode 4</name>
    <dbReference type="NCBI Taxonomy" id="1234023"/>
    <lineage>
        <taxon>Bacteria</taxon>
        <taxon>environmental samples</taxon>
    </lineage>
</organism>